<evidence type="ECO:0000256" key="1">
    <source>
        <dbReference type="ARBA" id="ARBA00007870"/>
    </source>
</evidence>
<keyword evidence="2 4" id="KW-0521">NADP</keyword>
<sequence>MNTERPWRVAVLGPGGVGGLVGALLARAGHDVIFLGGPETARVVREHGMRVRSGLFGDFTAKAKADTELREPVDLCLVTVKQNALGAAVDRVSPAALGDGLVVPLLNGIEHPAALRARYRPELVVPGVIRVASTRDAPGSVVHGSPFVEIDLASAATPSDRVAALAATLGEAGVQTAIRADEDAMLWGKLFFLAPFALLSTRQRCPIGELRTTHRAELTDLVTEIAALSRASGVPADVAAALRFYDAFPPEAKSSMQRDAEAGRPLELDAIGGALLRIAERHAVPMPLTERLVADLAPLGDGAAAGAVG</sequence>
<dbReference type="RefSeq" id="WP_040741658.1">
    <property type="nucleotide sequence ID" value="NZ_QJKF01000001.1"/>
</dbReference>
<evidence type="ECO:0000313" key="8">
    <source>
        <dbReference type="Proteomes" id="UP000247569"/>
    </source>
</evidence>
<dbReference type="NCBIfam" id="TIGR00745">
    <property type="entry name" value="apbA_panE"/>
    <property type="match status" value="1"/>
</dbReference>
<proteinExistence type="inferred from homology"/>
<dbReference type="InterPro" id="IPR036291">
    <property type="entry name" value="NAD(P)-bd_dom_sf"/>
</dbReference>
<dbReference type="Gene3D" id="3.40.50.720">
    <property type="entry name" value="NAD(P)-binding Rossmann-like Domain"/>
    <property type="match status" value="1"/>
</dbReference>
<feature type="domain" description="Ketopantoate reductase N-terminal" evidence="5">
    <location>
        <begin position="9"/>
        <end position="145"/>
    </location>
</feature>
<dbReference type="Proteomes" id="UP000247569">
    <property type="component" value="Unassembled WGS sequence"/>
</dbReference>
<dbReference type="EC" id="1.1.1.169" evidence="4"/>
<dbReference type="SUPFAM" id="SSF51735">
    <property type="entry name" value="NAD(P)-binding Rossmann-fold domains"/>
    <property type="match status" value="1"/>
</dbReference>
<dbReference type="GO" id="GO:0005737">
    <property type="term" value="C:cytoplasm"/>
    <property type="evidence" value="ECO:0007669"/>
    <property type="project" value="TreeGrafter"/>
</dbReference>
<evidence type="ECO:0000259" key="5">
    <source>
        <dbReference type="Pfam" id="PF02558"/>
    </source>
</evidence>
<dbReference type="InterPro" id="IPR013752">
    <property type="entry name" value="KPA_reductase"/>
</dbReference>
<dbReference type="Pfam" id="PF08546">
    <property type="entry name" value="ApbA_C"/>
    <property type="match status" value="1"/>
</dbReference>
<comment type="similarity">
    <text evidence="1 4">Belongs to the ketopantoate reductase family.</text>
</comment>
<dbReference type="UniPathway" id="UPA00028">
    <property type="reaction ID" value="UER00004"/>
</dbReference>
<dbReference type="PANTHER" id="PTHR21708">
    <property type="entry name" value="PROBABLE 2-DEHYDROPANTOATE 2-REDUCTASE"/>
    <property type="match status" value="1"/>
</dbReference>
<dbReference type="GO" id="GO:0015940">
    <property type="term" value="P:pantothenate biosynthetic process"/>
    <property type="evidence" value="ECO:0007669"/>
    <property type="project" value="UniProtKB-UniPathway"/>
</dbReference>
<protein>
    <recommendedName>
        <fullName evidence="4">2-dehydropantoate 2-reductase</fullName>
        <ecNumber evidence="4">1.1.1.169</ecNumber>
    </recommendedName>
    <alternativeName>
        <fullName evidence="4">Ketopantoate reductase</fullName>
    </alternativeName>
</protein>
<dbReference type="InterPro" id="IPR051402">
    <property type="entry name" value="KPR-Related"/>
</dbReference>
<dbReference type="InterPro" id="IPR008927">
    <property type="entry name" value="6-PGluconate_DH-like_C_sf"/>
</dbReference>
<reference evidence="7 8" key="1">
    <citation type="submission" date="2018-05" db="EMBL/GenBank/DDBJ databases">
        <title>Genomic Encyclopedia of Type Strains, Phase IV (KMG-IV): sequencing the most valuable type-strain genomes for metagenomic binning, comparative biology and taxonomic classification.</title>
        <authorList>
            <person name="Goeker M."/>
        </authorList>
    </citation>
    <scope>NUCLEOTIDE SEQUENCE [LARGE SCALE GENOMIC DNA]</scope>
    <source>
        <strain evidence="7 8">DSM 44704</strain>
    </source>
</reference>
<dbReference type="InterPro" id="IPR013328">
    <property type="entry name" value="6PGD_dom2"/>
</dbReference>
<feature type="domain" description="Ketopantoate reductase C-terminal" evidence="6">
    <location>
        <begin position="184"/>
        <end position="294"/>
    </location>
</feature>
<evidence type="ECO:0000256" key="4">
    <source>
        <dbReference type="RuleBase" id="RU362068"/>
    </source>
</evidence>
<evidence type="ECO:0000256" key="3">
    <source>
        <dbReference type="ARBA" id="ARBA00023002"/>
    </source>
</evidence>
<comment type="pathway">
    <text evidence="4">Cofactor biosynthesis; (R)-pantothenate biosynthesis; (R)-pantoate from 3-methyl-2-oxobutanoate: step 2/2.</text>
</comment>
<dbReference type="InterPro" id="IPR013332">
    <property type="entry name" value="KPR_N"/>
</dbReference>
<dbReference type="InterPro" id="IPR003710">
    <property type="entry name" value="ApbA"/>
</dbReference>
<comment type="function">
    <text evidence="4">Catalyzes the NADPH-dependent reduction of ketopantoate into pantoic acid.</text>
</comment>
<keyword evidence="8" id="KW-1185">Reference proteome</keyword>
<name>A0A318KAG2_9NOCA</name>
<gene>
    <name evidence="7" type="ORF">DFR70_101740</name>
</gene>
<comment type="caution">
    <text evidence="7">The sequence shown here is derived from an EMBL/GenBank/DDBJ whole genome shotgun (WGS) entry which is preliminary data.</text>
</comment>
<dbReference type="PANTHER" id="PTHR21708:SF26">
    <property type="entry name" value="2-DEHYDROPANTOATE 2-REDUCTASE"/>
    <property type="match status" value="1"/>
</dbReference>
<keyword evidence="3 4" id="KW-0560">Oxidoreductase</keyword>
<evidence type="ECO:0000313" key="7">
    <source>
        <dbReference type="EMBL" id="PXX71318.1"/>
    </source>
</evidence>
<accession>A0A318KAG2</accession>
<dbReference type="OrthoDB" id="9796561at2"/>
<evidence type="ECO:0000259" key="6">
    <source>
        <dbReference type="Pfam" id="PF08546"/>
    </source>
</evidence>
<evidence type="ECO:0000256" key="2">
    <source>
        <dbReference type="ARBA" id="ARBA00022857"/>
    </source>
</evidence>
<dbReference type="GO" id="GO:0008677">
    <property type="term" value="F:2-dehydropantoate 2-reductase activity"/>
    <property type="evidence" value="ECO:0007669"/>
    <property type="project" value="UniProtKB-EC"/>
</dbReference>
<keyword evidence="4" id="KW-0566">Pantothenate biosynthesis</keyword>
<dbReference type="Pfam" id="PF02558">
    <property type="entry name" value="ApbA"/>
    <property type="match status" value="1"/>
</dbReference>
<dbReference type="EMBL" id="QJKF01000001">
    <property type="protein sequence ID" value="PXX71318.1"/>
    <property type="molecule type" value="Genomic_DNA"/>
</dbReference>
<dbReference type="Gene3D" id="1.10.1040.10">
    <property type="entry name" value="N-(1-d-carboxylethyl)-l-norvaline Dehydrogenase, domain 2"/>
    <property type="match status" value="1"/>
</dbReference>
<dbReference type="AlphaFoldDB" id="A0A318KAG2"/>
<organism evidence="7 8">
    <name type="scientific">Nocardia tenerifensis</name>
    <dbReference type="NCBI Taxonomy" id="228006"/>
    <lineage>
        <taxon>Bacteria</taxon>
        <taxon>Bacillati</taxon>
        <taxon>Actinomycetota</taxon>
        <taxon>Actinomycetes</taxon>
        <taxon>Mycobacteriales</taxon>
        <taxon>Nocardiaceae</taxon>
        <taxon>Nocardia</taxon>
    </lineage>
</organism>
<comment type="catalytic activity">
    <reaction evidence="4">
        <text>(R)-pantoate + NADP(+) = 2-dehydropantoate + NADPH + H(+)</text>
        <dbReference type="Rhea" id="RHEA:16233"/>
        <dbReference type="ChEBI" id="CHEBI:11561"/>
        <dbReference type="ChEBI" id="CHEBI:15378"/>
        <dbReference type="ChEBI" id="CHEBI:15980"/>
        <dbReference type="ChEBI" id="CHEBI:57783"/>
        <dbReference type="ChEBI" id="CHEBI:58349"/>
        <dbReference type="EC" id="1.1.1.169"/>
    </reaction>
</comment>
<dbReference type="SUPFAM" id="SSF48179">
    <property type="entry name" value="6-phosphogluconate dehydrogenase C-terminal domain-like"/>
    <property type="match status" value="1"/>
</dbReference>